<sequence length="179" mass="19660">MLILQHLDQTIKKFRSHSANLLTIINLSLGAFSILFVLQGDLYMSLFFICLAAIFDRFDGIVARKLNITSDLGKQLDSLCDLISFGVAPALLLYSAILFDFGTPGAIFTIIFIACGAIRLARFNISEHKGYFIGLPITAGGCLLTISFLLVDTISGPVFMFIILLLSILMISTFKVKKV</sequence>
<evidence type="ECO:0000256" key="7">
    <source>
        <dbReference type="ARBA" id="ARBA00022679"/>
    </source>
</evidence>
<dbReference type="EC" id="2.7.8.8" evidence="4"/>
<dbReference type="InterPro" id="IPR050324">
    <property type="entry name" value="CDP-alcohol_PTase-I"/>
</dbReference>
<name>A0A1S2LVV5_9BACI</name>
<feature type="transmembrane region" description="Helical" evidence="16">
    <location>
        <begin position="157"/>
        <end position="176"/>
    </location>
</feature>
<dbReference type="InterPro" id="IPR000462">
    <property type="entry name" value="CDP-OH_P_trans"/>
</dbReference>
<feature type="transmembrane region" description="Helical" evidence="16">
    <location>
        <begin position="20"/>
        <end position="36"/>
    </location>
</feature>
<feature type="transmembrane region" description="Helical" evidence="16">
    <location>
        <begin position="105"/>
        <end position="123"/>
    </location>
</feature>
<dbReference type="Gene3D" id="1.20.120.1760">
    <property type="match status" value="1"/>
</dbReference>
<organism evidence="17 18">
    <name type="scientific">Anaerobacillus alkalilacustris</name>
    <dbReference type="NCBI Taxonomy" id="393763"/>
    <lineage>
        <taxon>Bacteria</taxon>
        <taxon>Bacillati</taxon>
        <taxon>Bacillota</taxon>
        <taxon>Bacilli</taxon>
        <taxon>Bacillales</taxon>
        <taxon>Bacillaceae</taxon>
        <taxon>Anaerobacillus</taxon>
    </lineage>
</organism>
<comment type="catalytic activity">
    <reaction evidence="1">
        <text>a CDP-1,2-diacyl-sn-glycerol + L-serine = a 1,2-diacyl-sn-glycero-3-phospho-L-serine + CMP + H(+)</text>
        <dbReference type="Rhea" id="RHEA:16913"/>
        <dbReference type="ChEBI" id="CHEBI:15378"/>
        <dbReference type="ChEBI" id="CHEBI:33384"/>
        <dbReference type="ChEBI" id="CHEBI:57262"/>
        <dbReference type="ChEBI" id="CHEBI:58332"/>
        <dbReference type="ChEBI" id="CHEBI:60377"/>
        <dbReference type="EC" id="2.7.8.8"/>
    </reaction>
</comment>
<dbReference type="GO" id="GO:0008654">
    <property type="term" value="P:phospholipid biosynthetic process"/>
    <property type="evidence" value="ECO:0007669"/>
    <property type="project" value="UniProtKB-KW"/>
</dbReference>
<evidence type="ECO:0000256" key="10">
    <source>
        <dbReference type="ARBA" id="ARBA00023098"/>
    </source>
</evidence>
<dbReference type="GO" id="GO:0016020">
    <property type="term" value="C:membrane"/>
    <property type="evidence" value="ECO:0007669"/>
    <property type="project" value="InterPro"/>
</dbReference>
<protein>
    <recommendedName>
        <fullName evidence="5">CDP-diacylglycerol--serine O-phosphatidyltransferase</fullName>
        <ecNumber evidence="4">2.7.8.8</ecNumber>
    </recommendedName>
    <alternativeName>
        <fullName evidence="14">Phosphatidylserine synthase</fullName>
    </alternativeName>
</protein>
<keyword evidence="10" id="KW-0443">Lipid metabolism</keyword>
<dbReference type="Pfam" id="PF01066">
    <property type="entry name" value="CDP-OH_P_transf"/>
    <property type="match status" value="1"/>
</dbReference>
<evidence type="ECO:0000256" key="4">
    <source>
        <dbReference type="ARBA" id="ARBA00013174"/>
    </source>
</evidence>
<evidence type="ECO:0000256" key="2">
    <source>
        <dbReference type="ARBA" id="ARBA00004127"/>
    </source>
</evidence>
<evidence type="ECO:0000256" key="11">
    <source>
        <dbReference type="ARBA" id="ARBA00023136"/>
    </source>
</evidence>
<evidence type="ECO:0000256" key="5">
    <source>
        <dbReference type="ARBA" id="ARBA00017171"/>
    </source>
</evidence>
<evidence type="ECO:0000256" key="3">
    <source>
        <dbReference type="ARBA" id="ARBA00010441"/>
    </source>
</evidence>
<dbReference type="EMBL" id="MLQR01000004">
    <property type="protein sequence ID" value="OIJ16649.1"/>
    <property type="molecule type" value="Genomic_DNA"/>
</dbReference>
<comment type="caution">
    <text evidence="17">The sequence shown here is derived from an EMBL/GenBank/DDBJ whole genome shotgun (WGS) entry which is preliminary data.</text>
</comment>
<evidence type="ECO:0000256" key="8">
    <source>
        <dbReference type="ARBA" id="ARBA00022692"/>
    </source>
</evidence>
<dbReference type="PROSITE" id="PS00379">
    <property type="entry name" value="CDP_ALCOHOL_P_TRANSF"/>
    <property type="match status" value="1"/>
</dbReference>
<dbReference type="NCBIfam" id="TIGR00473">
    <property type="entry name" value="pssA"/>
    <property type="match status" value="1"/>
</dbReference>
<dbReference type="PANTHER" id="PTHR14269">
    <property type="entry name" value="CDP-DIACYLGLYCEROL--GLYCEROL-3-PHOSPHATE 3-PHOSPHATIDYLTRANSFERASE-RELATED"/>
    <property type="match status" value="1"/>
</dbReference>
<dbReference type="Proteomes" id="UP000179524">
    <property type="component" value="Unassembled WGS sequence"/>
</dbReference>
<feature type="transmembrane region" description="Helical" evidence="16">
    <location>
        <begin position="130"/>
        <end position="151"/>
    </location>
</feature>
<evidence type="ECO:0000256" key="9">
    <source>
        <dbReference type="ARBA" id="ARBA00022989"/>
    </source>
</evidence>
<dbReference type="InterPro" id="IPR043130">
    <property type="entry name" value="CDP-OH_PTrfase_TM_dom"/>
</dbReference>
<evidence type="ECO:0000256" key="1">
    <source>
        <dbReference type="ARBA" id="ARBA00000287"/>
    </source>
</evidence>
<gene>
    <name evidence="17" type="ORF">BKP37_05290</name>
</gene>
<evidence type="ECO:0000313" key="17">
    <source>
        <dbReference type="EMBL" id="OIJ16649.1"/>
    </source>
</evidence>
<keyword evidence="6" id="KW-0444">Lipid biosynthesis</keyword>
<dbReference type="OrthoDB" id="9777147at2"/>
<evidence type="ECO:0000256" key="16">
    <source>
        <dbReference type="SAM" id="Phobius"/>
    </source>
</evidence>
<keyword evidence="13" id="KW-1208">Phospholipid metabolism</keyword>
<evidence type="ECO:0000256" key="12">
    <source>
        <dbReference type="ARBA" id="ARBA00023209"/>
    </source>
</evidence>
<dbReference type="InterPro" id="IPR004533">
    <property type="entry name" value="CDP-diaglyc--ser_O-PTrfase"/>
</dbReference>
<keyword evidence="7 15" id="KW-0808">Transferase</keyword>
<dbReference type="PANTHER" id="PTHR14269:SF61">
    <property type="entry name" value="CDP-DIACYLGLYCEROL--SERINE O-PHOSPHATIDYLTRANSFERASE"/>
    <property type="match status" value="1"/>
</dbReference>
<keyword evidence="9 16" id="KW-1133">Transmembrane helix</keyword>
<reference evidence="17 18" key="1">
    <citation type="submission" date="2016-10" db="EMBL/GenBank/DDBJ databases">
        <title>Draft genome sequences of four alkaliphilic bacteria belonging to the Anaerobacillus genus.</title>
        <authorList>
            <person name="Bassil N.M."/>
            <person name="Lloyd J.R."/>
        </authorList>
    </citation>
    <scope>NUCLEOTIDE SEQUENCE [LARGE SCALE GENOMIC DNA]</scope>
    <source>
        <strain evidence="17 18">DSM 18345</strain>
    </source>
</reference>
<accession>A0A1S2LVV5</accession>
<dbReference type="InterPro" id="IPR048254">
    <property type="entry name" value="CDP_ALCOHOL_P_TRANSF_CS"/>
</dbReference>
<dbReference type="AlphaFoldDB" id="A0A1S2LVV5"/>
<keyword evidence="12" id="KW-0594">Phospholipid biosynthesis</keyword>
<proteinExistence type="inferred from homology"/>
<evidence type="ECO:0000256" key="6">
    <source>
        <dbReference type="ARBA" id="ARBA00022516"/>
    </source>
</evidence>
<dbReference type="GO" id="GO:0012505">
    <property type="term" value="C:endomembrane system"/>
    <property type="evidence" value="ECO:0007669"/>
    <property type="project" value="UniProtKB-SubCell"/>
</dbReference>
<evidence type="ECO:0000313" key="18">
    <source>
        <dbReference type="Proteomes" id="UP000179524"/>
    </source>
</evidence>
<dbReference type="GO" id="GO:0003882">
    <property type="term" value="F:CDP-diacylglycerol-serine O-phosphatidyltransferase activity"/>
    <property type="evidence" value="ECO:0007669"/>
    <property type="project" value="UniProtKB-EC"/>
</dbReference>
<keyword evidence="8 16" id="KW-0812">Transmembrane</keyword>
<keyword evidence="18" id="KW-1185">Reference proteome</keyword>
<evidence type="ECO:0000256" key="15">
    <source>
        <dbReference type="RuleBase" id="RU003750"/>
    </source>
</evidence>
<evidence type="ECO:0000256" key="14">
    <source>
        <dbReference type="ARBA" id="ARBA00032361"/>
    </source>
</evidence>
<comment type="similarity">
    <text evidence="3 15">Belongs to the CDP-alcohol phosphatidyltransferase class-I family.</text>
</comment>
<dbReference type="RefSeq" id="WP_071308633.1">
    <property type="nucleotide sequence ID" value="NZ_MLQR01000004.1"/>
</dbReference>
<comment type="subcellular location">
    <subcellularLocation>
        <location evidence="2">Endomembrane system</location>
        <topology evidence="2">Multi-pass membrane protein</topology>
    </subcellularLocation>
</comment>
<evidence type="ECO:0000256" key="13">
    <source>
        <dbReference type="ARBA" id="ARBA00023264"/>
    </source>
</evidence>
<keyword evidence="11 16" id="KW-0472">Membrane</keyword>